<reference evidence="1 2" key="1">
    <citation type="journal article" date="2012" name="J. Bacteriol.">
        <title>Draft genome sequence of the cyanide-utilizing bacterium Pseudomonas fluorescens strain NCIMB 11764.</title>
        <authorList>
            <person name="Vilo C.A."/>
            <person name="Benedik M.J."/>
            <person name="Kunz D.A."/>
            <person name="Dong Q."/>
        </authorList>
    </citation>
    <scope>NUCLEOTIDE SEQUENCE [LARGE SCALE GENOMIC DNA]</scope>
    <source>
        <strain evidence="1 2">NCIMB 11764</strain>
    </source>
</reference>
<gene>
    <name evidence="1" type="ORF">B723_01090</name>
</gene>
<proteinExistence type="predicted"/>
<protein>
    <submittedName>
        <fullName evidence="1">Uncharacterized protein</fullName>
    </submittedName>
</protein>
<sequence>MITTPLGKYTGITWEAECQLVFKFKHGADGYQQVPPSPGDYGIEGFTKRTGYAFQCYCPEKQYHQDELYENQRDKINKDLGKLKKNTAELQKILGNTKISTWCFVTPEINRNKLLSYAQTKQAEVRAWDLPHLDKNFTILLHDHEFYVQEFNTLRISAGLPPCLGSPTESLPKVSKTLEPFDENLARKCSLRMPGKPARQVESLVALTTKSFLDHDTYFQSLYDRSPQTYVNIARIVNAFELEVQEWGLTSDATPEQLTELVKTRLMDFLVTDRNLNIDKSTASEVVRRTIARWLAICELDFNE</sequence>
<name>A0A0K1QH58_PSEFL</name>
<evidence type="ECO:0000313" key="2">
    <source>
        <dbReference type="Proteomes" id="UP000017175"/>
    </source>
</evidence>
<evidence type="ECO:0000313" key="1">
    <source>
        <dbReference type="EMBL" id="AKV05048.1"/>
    </source>
</evidence>
<dbReference type="AlphaFoldDB" id="A0A0K1QH58"/>
<organism evidence="1 2">
    <name type="scientific">Pseudomonas fluorescens NCIMB 11764</name>
    <dbReference type="NCBI Taxonomy" id="1221522"/>
    <lineage>
        <taxon>Bacteria</taxon>
        <taxon>Pseudomonadati</taxon>
        <taxon>Pseudomonadota</taxon>
        <taxon>Gammaproteobacteria</taxon>
        <taxon>Pseudomonadales</taxon>
        <taxon>Pseudomonadaceae</taxon>
        <taxon>Pseudomonas</taxon>
    </lineage>
</organism>
<dbReference type="EMBL" id="CP010945">
    <property type="protein sequence ID" value="AKV05048.1"/>
    <property type="molecule type" value="Genomic_DNA"/>
</dbReference>
<dbReference type="OrthoDB" id="2962756at2"/>
<dbReference type="Proteomes" id="UP000017175">
    <property type="component" value="Chromosome"/>
</dbReference>
<accession>A0A0K1QH58</accession>
<dbReference type="eggNOG" id="ENOG5030BD1">
    <property type="taxonomic scope" value="Bacteria"/>
</dbReference>